<dbReference type="GO" id="GO:0016042">
    <property type="term" value="P:lipid catabolic process"/>
    <property type="evidence" value="ECO:0007669"/>
    <property type="project" value="UniProtKB-UniRule"/>
</dbReference>
<dbReference type="InterPro" id="IPR016035">
    <property type="entry name" value="Acyl_Trfase/lysoPLipase"/>
</dbReference>
<reference evidence="5 6" key="1">
    <citation type="submission" date="2018-04" db="EMBL/GenBank/DDBJ databases">
        <title>Polynucleobacter sp. LimPoW16 genome.</title>
        <authorList>
            <person name="Hahn M.W."/>
        </authorList>
    </citation>
    <scope>NUCLEOTIDE SEQUENCE [LARGE SCALE GENOMIC DNA]</scope>
    <source>
        <strain evidence="5 6">LimPoW16</strain>
    </source>
</reference>
<evidence type="ECO:0000313" key="5">
    <source>
        <dbReference type="EMBL" id="QKM62425.1"/>
    </source>
</evidence>
<dbReference type="RefSeq" id="WP_173942580.1">
    <property type="nucleotide sequence ID" value="NZ_CBCSCD010000001.1"/>
</dbReference>
<dbReference type="AlphaFoldDB" id="A0A6M9PUI9"/>
<keyword evidence="1 2" id="KW-0443">Lipid metabolism</keyword>
<dbReference type="KEGG" id="pani:DCO16_04730"/>
<dbReference type="GO" id="GO:0016787">
    <property type="term" value="F:hydrolase activity"/>
    <property type="evidence" value="ECO:0007669"/>
    <property type="project" value="UniProtKB-UniRule"/>
</dbReference>
<feature type="short sequence motif" description="GXSXG" evidence="2">
    <location>
        <begin position="42"/>
        <end position="46"/>
    </location>
</feature>
<accession>A0A6M9PUI9</accession>
<dbReference type="Proteomes" id="UP000500806">
    <property type="component" value="Chromosome"/>
</dbReference>
<proteinExistence type="predicted"/>
<comment type="caution">
    <text evidence="2">Lacks conserved residue(s) required for the propagation of feature annotation.</text>
</comment>
<feature type="active site" description="Proton acceptor" evidence="2">
    <location>
        <position position="192"/>
    </location>
</feature>
<evidence type="ECO:0000256" key="2">
    <source>
        <dbReference type="PROSITE-ProRule" id="PRU01161"/>
    </source>
</evidence>
<feature type="transmembrane region" description="Helical" evidence="3">
    <location>
        <begin position="39"/>
        <end position="59"/>
    </location>
</feature>
<dbReference type="Pfam" id="PF01734">
    <property type="entry name" value="Patatin"/>
    <property type="match status" value="1"/>
</dbReference>
<evidence type="ECO:0000313" key="6">
    <source>
        <dbReference type="Proteomes" id="UP000500806"/>
    </source>
</evidence>
<dbReference type="InterPro" id="IPR002641">
    <property type="entry name" value="PNPLA_dom"/>
</dbReference>
<evidence type="ECO:0000259" key="4">
    <source>
        <dbReference type="PROSITE" id="PS51635"/>
    </source>
</evidence>
<feature type="domain" description="PNPLA" evidence="4">
    <location>
        <begin position="8"/>
        <end position="206"/>
    </location>
</feature>
<dbReference type="EMBL" id="CP028941">
    <property type="protein sequence ID" value="QKM62425.1"/>
    <property type="molecule type" value="Genomic_DNA"/>
</dbReference>
<dbReference type="PROSITE" id="PS51635">
    <property type="entry name" value="PNPLA"/>
    <property type="match status" value="1"/>
</dbReference>
<gene>
    <name evidence="5" type="ORF">DCO16_04730</name>
</gene>
<feature type="short sequence motif" description="DGA/G" evidence="2">
    <location>
        <begin position="192"/>
        <end position="194"/>
    </location>
</feature>
<evidence type="ECO:0000256" key="3">
    <source>
        <dbReference type="SAM" id="Phobius"/>
    </source>
</evidence>
<dbReference type="Gene3D" id="3.40.1090.10">
    <property type="entry name" value="Cytosolic phospholipase A2 catalytic domain"/>
    <property type="match status" value="1"/>
</dbReference>
<keyword evidence="2" id="KW-0378">Hydrolase</keyword>
<keyword evidence="3" id="KW-1133">Transmembrane helix</keyword>
<sequence length="298" mass="32132">MGKERGLVLGGGGIVLISWYVGYFHALKEQGLDLSNTNIAVGTSAGSIFASMLMNGNLWRIRDEMDLFNDFPKVLAKLVPETKFNQSQIRAKEIGRNVKDASPASIQELGRAAMAARNTTGEAEYQKTIERMVGISTWPSNNLYTTATDCYTGERIVVSQSSNISTSVACAASSSLAGGAGPTFLKDRLCMDGGMCATSTHCDVAAGVKKVLVFSLANGNVKDEKQFNLRTTGFPDTLLQELKDLRAQGSQVIHITAGLPPGMARIDSVMNPNLISPFMKHGFERGKAEAIKLKQFWG</sequence>
<evidence type="ECO:0000256" key="1">
    <source>
        <dbReference type="ARBA" id="ARBA00023098"/>
    </source>
</evidence>
<keyword evidence="3" id="KW-0472">Membrane</keyword>
<organism evidence="5 6">
    <name type="scientific">Polynucleobacter antarcticus</name>
    <dbReference type="NCBI Taxonomy" id="1743162"/>
    <lineage>
        <taxon>Bacteria</taxon>
        <taxon>Pseudomonadati</taxon>
        <taxon>Pseudomonadota</taxon>
        <taxon>Betaproteobacteria</taxon>
        <taxon>Burkholderiales</taxon>
        <taxon>Burkholderiaceae</taxon>
        <taxon>Polynucleobacter</taxon>
    </lineage>
</organism>
<feature type="transmembrane region" description="Helical" evidence="3">
    <location>
        <begin position="7"/>
        <end position="27"/>
    </location>
</feature>
<name>A0A6M9PUI9_9BURK</name>
<dbReference type="SUPFAM" id="SSF52151">
    <property type="entry name" value="FabD/lysophospholipase-like"/>
    <property type="match status" value="1"/>
</dbReference>
<keyword evidence="6" id="KW-1185">Reference proteome</keyword>
<keyword evidence="2" id="KW-0442">Lipid degradation</keyword>
<protein>
    <recommendedName>
        <fullName evidence="4">PNPLA domain-containing protein</fullName>
    </recommendedName>
</protein>
<keyword evidence="3" id="KW-0812">Transmembrane</keyword>
<feature type="active site" description="Nucleophile" evidence="2">
    <location>
        <position position="44"/>
    </location>
</feature>